<evidence type="ECO:0008006" key="3">
    <source>
        <dbReference type="Google" id="ProtNLM"/>
    </source>
</evidence>
<reference evidence="2" key="2">
    <citation type="journal article" date="2020" name="Antonie Van Leeuwenhoek">
        <title>Labilibaculum antarcticum sp. nov., a novel facultative anaerobic, psychrotorelant bacterium isolated from marine sediment of Antarctica.</title>
        <authorList>
            <person name="Watanabe M."/>
            <person name="Kojima H."/>
            <person name="Fukui M."/>
        </authorList>
    </citation>
    <scope>NUCLEOTIDE SEQUENCE [LARGE SCALE GENOMIC DNA]</scope>
    <source>
        <strain evidence="2">SPP2</strain>
    </source>
</reference>
<name>A0A1Y1CE35_9BACT</name>
<organism evidence="1 2">
    <name type="scientific">Labilibaculum antarcticum</name>
    <dbReference type="NCBI Taxonomy" id="1717717"/>
    <lineage>
        <taxon>Bacteria</taxon>
        <taxon>Pseudomonadati</taxon>
        <taxon>Bacteroidota</taxon>
        <taxon>Bacteroidia</taxon>
        <taxon>Marinilabiliales</taxon>
        <taxon>Marinifilaceae</taxon>
        <taxon>Labilibaculum</taxon>
    </lineage>
</organism>
<sequence length="466" mass="52718">MIHKKLVIAAVILCFVNLTYGQKKVNYELGATTNISSKSNLPFWSVSNQNGRIPNENSLVTDLSVFTQFTNSDASDFDHEFGLSLSGSIADDVDGMISQAYGRFRWKKLQLSVGSRYEDIQFDNLSAINGNLFLSNNARPIPRISIGTQDYWELPYIGDWVSVKGMFSEGIMLDDRYVANTRVHYKNVYVKLGGDRKLNLVLGFQHYVQYDGRSSDPEIGEISTNLENYARMLVAKGGTEGQLAGEVENALGNHLGGWDIHVHYKTEKVDWELYRQTMFEDHSGIYITRPDGVTGLFARFKAEKALVQSVMYENYYTKYQSGSLAGVKPDGGLYTGRDSYFNNGIYRSGWTHYGRTLGIPFFTPKEVNEDGFTLGVSNNRIVAHHLGIKGHLFHKVPYRTLISYSQNWGTYGNQEGVREQLSAMLELQLPKNTLPFEMSFAITMDQGEMYKDNVGCFLRIYKKGIF</sequence>
<gene>
    <name evidence="1" type="ORF">ALGA_0224</name>
</gene>
<evidence type="ECO:0000313" key="1">
    <source>
        <dbReference type="EMBL" id="BAX78619.1"/>
    </source>
</evidence>
<accession>A0A1Y1CE35</accession>
<dbReference type="InterPro" id="IPR038636">
    <property type="entry name" value="Wzi_sf"/>
</dbReference>
<dbReference type="AlphaFoldDB" id="A0A1Y1CE35"/>
<evidence type="ECO:0000313" key="2">
    <source>
        <dbReference type="Proteomes" id="UP000218267"/>
    </source>
</evidence>
<keyword evidence="2" id="KW-1185">Reference proteome</keyword>
<protein>
    <recommendedName>
        <fullName evidence="3">Capsule assembly Wzi family protein</fullName>
    </recommendedName>
</protein>
<dbReference type="Proteomes" id="UP000218267">
    <property type="component" value="Chromosome"/>
</dbReference>
<dbReference type="OrthoDB" id="596512at2"/>
<dbReference type="RefSeq" id="WP_096427553.1">
    <property type="nucleotide sequence ID" value="NZ_AP018042.1"/>
</dbReference>
<dbReference type="EMBL" id="AP018042">
    <property type="protein sequence ID" value="BAX78619.1"/>
    <property type="molecule type" value="Genomic_DNA"/>
</dbReference>
<dbReference type="InterPro" id="IPR026950">
    <property type="entry name" value="Caps_assemb_Wzi"/>
</dbReference>
<reference evidence="1 2" key="1">
    <citation type="journal article" date="2018" name="Mar. Genomics">
        <title>Complete genome sequence of Marinifilaceae bacterium strain SPP2, isolated from the Antarctic marine sediment.</title>
        <authorList>
            <person name="Watanabe M."/>
            <person name="Kojima H."/>
            <person name="Fukui M."/>
        </authorList>
    </citation>
    <scope>NUCLEOTIDE SEQUENCE [LARGE SCALE GENOMIC DNA]</scope>
    <source>
        <strain evidence="1 2">SPP2</strain>
    </source>
</reference>
<proteinExistence type="predicted"/>
<dbReference type="Pfam" id="PF14052">
    <property type="entry name" value="Caps_assemb_Wzi"/>
    <property type="match status" value="1"/>
</dbReference>
<dbReference type="KEGG" id="mbas:ALGA_0224"/>
<dbReference type="Gene3D" id="2.40.160.130">
    <property type="entry name" value="Capsule assembly protein Wzi"/>
    <property type="match status" value="1"/>
</dbReference>